<proteinExistence type="predicted"/>
<dbReference type="FunFam" id="1.10.10.10:FF:000087">
    <property type="entry name" value="Transcriptional adapter 2"/>
    <property type="match status" value="1"/>
</dbReference>
<dbReference type="GO" id="GO:0070210">
    <property type="term" value="C:Rpd3L-Expanded complex"/>
    <property type="evidence" value="ECO:0007669"/>
    <property type="project" value="TreeGrafter"/>
</dbReference>
<dbReference type="PANTHER" id="PTHR12374:SF21">
    <property type="entry name" value="SWIRM DOMAIN-CONTAINING PROTEIN FUN19-RELATED"/>
    <property type="match status" value="1"/>
</dbReference>
<dbReference type="InterPro" id="IPR007526">
    <property type="entry name" value="SWIRM"/>
</dbReference>
<comment type="caution">
    <text evidence="3">The sequence shown here is derived from an EMBL/GenBank/DDBJ whole genome shotgun (WGS) entry which is preliminary data.</text>
</comment>
<evidence type="ECO:0000313" key="4">
    <source>
        <dbReference type="Proteomes" id="UP000605986"/>
    </source>
</evidence>
<keyword evidence="3" id="KW-0238">DNA-binding</keyword>
<dbReference type="OrthoDB" id="5598695at2759"/>
<dbReference type="PANTHER" id="PTHR12374">
    <property type="entry name" value="TRANSCRIPTIONAL ADAPTOR 2 ADA2 -RELATED"/>
    <property type="match status" value="1"/>
</dbReference>
<dbReference type="InterPro" id="IPR009057">
    <property type="entry name" value="Homeodomain-like_sf"/>
</dbReference>
<sequence>MQPSTTFDNIISSNKLTQFNQSSSLSSSPPVTSDLHRHIPSANTNNITAMASNSLHSAQTPSAMGPPAHPASMASSSKKYLDISSLMSPPDQVIDSFSHTYHNYDAGKAVSYENDSEKHPMPMSPPISPYSKAMATTETPITPSSSIKDPVLYPSDETPSSPTQAPLFAPAEIDSHKRIIDEHLQARENNAFVVVSPPKRGDYELVLSFKSQIINKYKQNPQKWLEQERRQLKADQRARDKGVPRILAAKPAKTPRVRADRVQKPQPTPRPIRAHPAASPNRPAARVSVSGTPEPSRRVVAPNREDKDFNAQEDFCPPLDTLPSKPNCLKVDWKGQPVNLSNDPHVNLLHPEEVALASTLRLDCATYLTSKRRIFTKRLQCYQIGKEFRKTDAQQACKIDVNKASKLWAAFDKVNWLDSKWMEPFKQHQF</sequence>
<keyword evidence="4" id="KW-1185">Reference proteome</keyword>
<dbReference type="Pfam" id="PF04433">
    <property type="entry name" value="SWIRM"/>
    <property type="match status" value="1"/>
</dbReference>
<dbReference type="AlphaFoldDB" id="A0A8H4KLR4"/>
<dbReference type="InterPro" id="IPR036388">
    <property type="entry name" value="WH-like_DNA-bd_sf"/>
</dbReference>
<organism evidence="3 4">
    <name type="scientific">Fusarium austroafricanum</name>
    <dbReference type="NCBI Taxonomy" id="2364996"/>
    <lineage>
        <taxon>Eukaryota</taxon>
        <taxon>Fungi</taxon>
        <taxon>Dikarya</taxon>
        <taxon>Ascomycota</taxon>
        <taxon>Pezizomycotina</taxon>
        <taxon>Sordariomycetes</taxon>
        <taxon>Hypocreomycetidae</taxon>
        <taxon>Hypocreales</taxon>
        <taxon>Nectriaceae</taxon>
        <taxon>Fusarium</taxon>
        <taxon>Fusarium concolor species complex</taxon>
    </lineage>
</organism>
<dbReference type="Proteomes" id="UP000605986">
    <property type="component" value="Unassembled WGS sequence"/>
</dbReference>
<dbReference type="Gene3D" id="1.10.10.10">
    <property type="entry name" value="Winged helix-like DNA-binding domain superfamily/Winged helix DNA-binding domain"/>
    <property type="match status" value="1"/>
</dbReference>
<protein>
    <submittedName>
        <fullName evidence="3">Homeodomain-like protein</fullName>
    </submittedName>
</protein>
<name>A0A8H4KLR4_9HYPO</name>
<dbReference type="GO" id="GO:0006357">
    <property type="term" value="P:regulation of transcription by RNA polymerase II"/>
    <property type="evidence" value="ECO:0007669"/>
    <property type="project" value="TreeGrafter"/>
</dbReference>
<dbReference type="GO" id="GO:0003682">
    <property type="term" value="F:chromatin binding"/>
    <property type="evidence" value="ECO:0007669"/>
    <property type="project" value="TreeGrafter"/>
</dbReference>
<gene>
    <name evidence="3" type="ORF">F53441_5149</name>
</gene>
<feature type="region of interest" description="Disordered" evidence="1">
    <location>
        <begin position="230"/>
        <end position="300"/>
    </location>
</feature>
<accession>A0A8H4KLR4</accession>
<dbReference type="SUPFAM" id="SSF46689">
    <property type="entry name" value="Homeodomain-like"/>
    <property type="match status" value="1"/>
</dbReference>
<evidence type="ECO:0000259" key="2">
    <source>
        <dbReference type="Pfam" id="PF04433"/>
    </source>
</evidence>
<feature type="domain" description="SWIRM" evidence="2">
    <location>
        <begin position="346"/>
        <end position="418"/>
    </location>
</feature>
<feature type="compositionally biased region" description="Basic and acidic residues" evidence="1">
    <location>
        <begin position="230"/>
        <end position="243"/>
    </location>
</feature>
<dbReference type="GO" id="GO:0003713">
    <property type="term" value="F:transcription coactivator activity"/>
    <property type="evidence" value="ECO:0007669"/>
    <property type="project" value="TreeGrafter"/>
</dbReference>
<dbReference type="EMBL" id="JAADJG010000207">
    <property type="protein sequence ID" value="KAF4451954.1"/>
    <property type="molecule type" value="Genomic_DNA"/>
</dbReference>
<feature type="region of interest" description="Disordered" evidence="1">
    <location>
        <begin position="19"/>
        <end position="38"/>
    </location>
</feature>
<dbReference type="GO" id="GO:0003677">
    <property type="term" value="F:DNA binding"/>
    <property type="evidence" value="ECO:0007669"/>
    <property type="project" value="UniProtKB-KW"/>
</dbReference>
<evidence type="ECO:0000313" key="3">
    <source>
        <dbReference type="EMBL" id="KAF4451954.1"/>
    </source>
</evidence>
<dbReference type="GO" id="GO:0006338">
    <property type="term" value="P:chromatin remodeling"/>
    <property type="evidence" value="ECO:0007669"/>
    <property type="project" value="TreeGrafter"/>
</dbReference>
<reference evidence="3" key="1">
    <citation type="submission" date="2020-01" db="EMBL/GenBank/DDBJ databases">
        <title>Identification and distribution of gene clusters putatively required for synthesis of sphingolipid metabolism inhibitors in phylogenetically diverse species of the filamentous fungus Fusarium.</title>
        <authorList>
            <person name="Kim H.-S."/>
            <person name="Busman M."/>
            <person name="Brown D.W."/>
            <person name="Divon H."/>
            <person name="Uhlig S."/>
            <person name="Proctor R.H."/>
        </authorList>
    </citation>
    <scope>NUCLEOTIDE SEQUENCE</scope>
    <source>
        <strain evidence="3">NRRL 53441</strain>
    </source>
</reference>
<keyword evidence="3" id="KW-0371">Homeobox</keyword>
<evidence type="ECO:0000256" key="1">
    <source>
        <dbReference type="SAM" id="MobiDB-lite"/>
    </source>
</evidence>